<sequence length="1029" mass="107526">MNHHCITVGISIILGIGAVIGFANVSNAEIVQDNTLPKNTIITTSKSDESQFIIDGGTSVGNNLFHSFTKFSLFKGQTAYFNSAGNIQNIFGRVTGGEVSNIDGMIKSDNRFNLFLINPNGIIFGPNASLNIQGSFVASTANSIRFAEGGEFNANPVNNTALLNVTTPLGLQYGTNSGSIRLQGESIFQPTTLQVEGSQTLAFLGGKIILENANLITLKPEGRIELGSVASASLVGINPTSSGLLFNFDVVPEFGDIQILSGTNINSLGDLNITSNNLVLQDANLNVENNLTINTKENIQLQNRSSISTSNSDRIPGNHTINTRNLFVEDDSFIGVNGGNLTINALETVKLTGDVNSIPIRIYATASDNYTDDGNLIINTRNLKVENNSQIITDYSARFLDRIPFNLPTKASLTINASDSVTLQGSSLDERYPSGIFTQTNGSAEAGNLTINTRVLRIEDGAQVIVRNSGDSKSGSLTVNATDTVRVIGTSSSGKIPGDWSNDANTDEPVPNKIAPLQDLVITGVLGRGSLPSGIFTDATSSGEAGSIRIHTRELTAQYGGLISADTFSAGLGGDLTIDAEKVQLIGTAANGIISGLFTRSGSSATENAGSLAIFTDDLLVQDGAQVSASTFGEGKGGNLSVRATNSVKLIGVSHRNSPSGLFAQANRGAIGDAGSLTIDTTSLLVKDGAQVSVSTFGVGNGGNLSVEASQIQLIGTAPHDLFSSGLFAVATPDSTGSAGNLMINADVLQIRYGAGVAVRSSGRGSAGSLSIDARSIGLDGQAFINADTRDHRGNPHQSQANINLRSQNLLLSRGSKISTNATGNNVIGGNIDIDTNLLIASENSDISANSADFRGGRIKIKSQSIFGIEFRNAPTADSDITATGASPELSGTVEITSPDVDPSQSLIPLPTNAIDISKQISQKCHSGEAIAQTQNQFIITGRGGIPENPYETLENPAVITNWVIVDDANNTTNRATNLTKLEDSSTNTIVEAQGWVIDAKGNVVLTAQAPQITAHNSGLTTDFCQSRS</sequence>
<dbReference type="Proteomes" id="UP000661112">
    <property type="component" value="Unassembled WGS sequence"/>
</dbReference>
<evidence type="ECO:0000313" key="2">
    <source>
        <dbReference type="EMBL" id="MBD2504252.1"/>
    </source>
</evidence>
<feature type="domain" description="Filamentous haemagglutinin FhaB/tRNA nuclease CdiA-like TPS" evidence="1">
    <location>
        <begin position="33"/>
        <end position="147"/>
    </location>
</feature>
<dbReference type="Pfam" id="PF05860">
    <property type="entry name" value="TPS"/>
    <property type="match status" value="1"/>
</dbReference>
<gene>
    <name evidence="2" type="ORF">H6G83_27180</name>
</gene>
<comment type="caution">
    <text evidence="2">The sequence shown here is derived from an EMBL/GenBank/DDBJ whole genome shotgun (WGS) entry which is preliminary data.</text>
</comment>
<dbReference type="RefSeq" id="WP_190477854.1">
    <property type="nucleotide sequence ID" value="NZ_JACJSG010000047.1"/>
</dbReference>
<dbReference type="InterPro" id="IPR008638">
    <property type="entry name" value="FhaB/CdiA-like_TPS"/>
</dbReference>
<dbReference type="InterPro" id="IPR011050">
    <property type="entry name" value="Pectin_lyase_fold/virulence"/>
</dbReference>
<reference evidence="2 3" key="1">
    <citation type="journal article" date="2020" name="ISME J.">
        <title>Comparative genomics reveals insights into cyanobacterial evolution and habitat adaptation.</title>
        <authorList>
            <person name="Chen M.Y."/>
            <person name="Teng W.K."/>
            <person name="Zhao L."/>
            <person name="Hu C.X."/>
            <person name="Zhou Y.K."/>
            <person name="Han B.P."/>
            <person name="Song L.R."/>
            <person name="Shu W.S."/>
        </authorList>
    </citation>
    <scope>NUCLEOTIDE SEQUENCE [LARGE SCALE GENOMIC DNA]</scope>
    <source>
        <strain evidence="2 3">FACHB-119</strain>
    </source>
</reference>
<dbReference type="SMART" id="SM00912">
    <property type="entry name" value="Haemagg_act"/>
    <property type="match status" value="1"/>
</dbReference>
<accession>A0ABR8DBF1</accession>
<evidence type="ECO:0000259" key="1">
    <source>
        <dbReference type="SMART" id="SM00912"/>
    </source>
</evidence>
<keyword evidence="3" id="KW-1185">Reference proteome</keyword>
<proteinExistence type="predicted"/>
<name>A0ABR8DBF1_9NOST</name>
<protein>
    <submittedName>
        <fullName evidence="2">S-layer family protein</fullName>
    </submittedName>
</protein>
<organism evidence="2 3">
    <name type="scientific">Anabaena azotica FACHB-119</name>
    <dbReference type="NCBI Taxonomy" id="947527"/>
    <lineage>
        <taxon>Bacteria</taxon>
        <taxon>Bacillati</taxon>
        <taxon>Cyanobacteriota</taxon>
        <taxon>Cyanophyceae</taxon>
        <taxon>Nostocales</taxon>
        <taxon>Nostocaceae</taxon>
        <taxon>Anabaena</taxon>
        <taxon>Anabaena azotica</taxon>
    </lineage>
</organism>
<dbReference type="SUPFAM" id="SSF51126">
    <property type="entry name" value="Pectin lyase-like"/>
    <property type="match status" value="3"/>
</dbReference>
<dbReference type="InterPro" id="IPR012334">
    <property type="entry name" value="Pectin_lyas_fold"/>
</dbReference>
<evidence type="ECO:0000313" key="3">
    <source>
        <dbReference type="Proteomes" id="UP000661112"/>
    </source>
</evidence>
<dbReference type="EMBL" id="JACJSG010000047">
    <property type="protein sequence ID" value="MBD2504252.1"/>
    <property type="molecule type" value="Genomic_DNA"/>
</dbReference>
<dbReference type="NCBIfam" id="TIGR01901">
    <property type="entry name" value="adhes_NPXG"/>
    <property type="match status" value="1"/>
</dbReference>
<dbReference type="Gene3D" id="2.160.20.10">
    <property type="entry name" value="Single-stranded right-handed beta-helix, Pectin lyase-like"/>
    <property type="match status" value="2"/>
</dbReference>